<evidence type="ECO:0000259" key="2">
    <source>
        <dbReference type="Pfam" id="PF14322"/>
    </source>
</evidence>
<dbReference type="PATRIC" id="fig|1121098.3.peg.58"/>
<keyword evidence="4" id="KW-1185">Reference proteome</keyword>
<evidence type="ECO:0000313" key="4">
    <source>
        <dbReference type="Proteomes" id="UP000017831"/>
    </source>
</evidence>
<organism evidence="3 4">
    <name type="scientific">Phocaeicola massiliensis B84634 = Timone 84634 = DSM 17679 = JCM 13223</name>
    <dbReference type="NCBI Taxonomy" id="1121098"/>
    <lineage>
        <taxon>Bacteria</taxon>
        <taxon>Pseudomonadati</taxon>
        <taxon>Bacteroidota</taxon>
        <taxon>Bacteroidia</taxon>
        <taxon>Bacteroidales</taxon>
        <taxon>Bacteroidaceae</taxon>
        <taxon>Phocaeicola</taxon>
    </lineage>
</organism>
<dbReference type="Proteomes" id="UP000017831">
    <property type="component" value="Unassembled WGS sequence"/>
</dbReference>
<dbReference type="InterPro" id="IPR033985">
    <property type="entry name" value="SusD-like_N"/>
</dbReference>
<dbReference type="STRING" id="1121098.HMPREF1534_00058"/>
<name>U6RQ63_9BACT</name>
<gene>
    <name evidence="3" type="ORF">HMPREF1534_00058</name>
</gene>
<dbReference type="OrthoDB" id="5903640at2"/>
<feature type="signal peptide" evidence="1">
    <location>
        <begin position="1"/>
        <end position="22"/>
    </location>
</feature>
<dbReference type="AlphaFoldDB" id="U6RQ63"/>
<feature type="domain" description="SusD-like N-terminal" evidence="2">
    <location>
        <begin position="376"/>
        <end position="494"/>
    </location>
</feature>
<feature type="chain" id="PRO_5004676647" description="SusD-like N-terminal domain-containing protein" evidence="1">
    <location>
        <begin position="23"/>
        <end position="659"/>
    </location>
</feature>
<dbReference type="InterPro" id="IPR011990">
    <property type="entry name" value="TPR-like_helical_dom_sf"/>
</dbReference>
<keyword evidence="1" id="KW-0732">Signal</keyword>
<protein>
    <recommendedName>
        <fullName evidence="2">SusD-like N-terminal domain-containing protein</fullName>
    </recommendedName>
</protein>
<evidence type="ECO:0000313" key="3">
    <source>
        <dbReference type="EMBL" id="EOA58610.1"/>
    </source>
</evidence>
<evidence type="ECO:0000256" key="1">
    <source>
        <dbReference type="SAM" id="SignalP"/>
    </source>
</evidence>
<dbReference type="Pfam" id="PF14322">
    <property type="entry name" value="SusD-like_3"/>
    <property type="match status" value="1"/>
</dbReference>
<dbReference type="EMBL" id="AQHY01000002">
    <property type="protein sequence ID" value="EOA58610.1"/>
    <property type="molecule type" value="Genomic_DNA"/>
</dbReference>
<comment type="caution">
    <text evidence="3">The sequence shown here is derived from an EMBL/GenBank/DDBJ whole genome shotgun (WGS) entry which is preliminary data.</text>
</comment>
<reference evidence="3 4" key="1">
    <citation type="submission" date="2013-04" db="EMBL/GenBank/DDBJ databases">
        <title>The Genome Sequence of Bacteroides massiliensis DSM 17679.</title>
        <authorList>
            <consortium name="The Broad Institute Genomics Platform"/>
            <person name="Earl A."/>
            <person name="Ward D."/>
            <person name="Feldgarden M."/>
            <person name="Gevers D."/>
            <person name="Martens E."/>
            <person name="Fenner L."/>
            <person name="Roux V."/>
            <person name="Mallet M.N."/>
            <person name="Raoult D."/>
            <person name="Walker B."/>
            <person name="Young S."/>
            <person name="Zeng Q."/>
            <person name="Gargeya S."/>
            <person name="Fitzgerald M."/>
            <person name="Haas B."/>
            <person name="Abouelleil A."/>
            <person name="Allen A.W."/>
            <person name="Alvarado L."/>
            <person name="Arachchi H.M."/>
            <person name="Berlin A.M."/>
            <person name="Chapman S.B."/>
            <person name="Gainer-Dewar J."/>
            <person name="Goldberg J."/>
            <person name="Griggs A."/>
            <person name="Gujja S."/>
            <person name="Hansen M."/>
            <person name="Howarth C."/>
            <person name="Imamovic A."/>
            <person name="Ireland A."/>
            <person name="Larimer J."/>
            <person name="McCowan C."/>
            <person name="Murphy C."/>
            <person name="Pearson M."/>
            <person name="Poon T.W."/>
            <person name="Priest M."/>
            <person name="Roberts A."/>
            <person name="Saif S."/>
            <person name="Shea T."/>
            <person name="Sisk P."/>
            <person name="Sykes S."/>
            <person name="Wortman J."/>
            <person name="Nusbaum C."/>
            <person name="Birren B."/>
        </authorList>
    </citation>
    <scope>NUCLEOTIDE SEQUENCE [LARGE SCALE GENOMIC DNA]</scope>
    <source>
        <strain evidence="4">B84634 / Timone 84634 / DSM 17679 / JCM 13223</strain>
    </source>
</reference>
<dbReference type="InterPro" id="IPR011992">
    <property type="entry name" value="EF-hand-dom_pair"/>
</dbReference>
<dbReference type="PROSITE" id="PS51257">
    <property type="entry name" value="PROKAR_LIPOPROTEIN"/>
    <property type="match status" value="1"/>
</dbReference>
<proteinExistence type="predicted"/>
<sequence>MMKKQYSHLVLFLSLCTLTACNDSKNEDSIDPDPLPPSITYHVEGYAELGAFDHNSTLTVFPLDKSLAHIEEQAYGGKVETDYGLFSASGNMKFQESLYFEVQVTGNFFNGTKGRRSEHKTTLRAINHVINHDDEERSINRYIKLPATNVNIFTQLTAARICTLLKKAAGYNEMSHTITDIYRNASEQALKEVLTAFSISDIYVSMLSIDPTRASFSQYNAPASMMAAVSNILLTSVDEELLDTFFTEWDKDFAPDGRIDNEDIKESIRDGQQSLKYTNVYKQLDSFYKAYDFKSDFPEFWKFVDRNGDGILDKQDKPDDFEITEEELTPSKQQCIQLLEQVNKYLRDFLQTECVWEANFCGAIGPIPDYPTTLVPTDSEVYEIWTAAYATIRQCNYMIHILTSKTYDYDVKPYVGTAYTIQSLIYQSLTQLFGDVPYVTPDNFNDIDYGNHVTRTPVKFIYAKQLEALEKYADALPPDAAQTKPESHPVSFVAAQLLMATMYAEIKDYTNASKHFAKIDSNTYLSAYLWKISNNESPMLDKPLYKKYFEGPYHLIYRIANQNALRVELLLANNQVAKASDAMKKLDREWKGSDKADEIRARLLEKGVNIMGQTFGCFSFLKRMGAAKELLNIKDYQLLLPLPSLIITETPGITQNTGY</sequence>
<dbReference type="GeneID" id="60063857"/>
<dbReference type="HOGENOM" id="CLU_372868_0_0_10"/>
<accession>U6RQ63</accession>
<dbReference type="Gene3D" id="1.25.40.390">
    <property type="match status" value="1"/>
</dbReference>
<dbReference type="SUPFAM" id="SSF48452">
    <property type="entry name" value="TPR-like"/>
    <property type="match status" value="1"/>
</dbReference>
<dbReference type="RefSeq" id="WP_005935520.1">
    <property type="nucleotide sequence ID" value="NZ_KB890355.1"/>
</dbReference>
<dbReference type="SUPFAM" id="SSF47473">
    <property type="entry name" value="EF-hand"/>
    <property type="match status" value="1"/>
</dbReference>
<dbReference type="eggNOG" id="COG0406">
    <property type="taxonomic scope" value="Bacteria"/>
</dbReference>